<dbReference type="Pfam" id="PF13537">
    <property type="entry name" value="GATase_7"/>
    <property type="match status" value="1"/>
</dbReference>
<dbReference type="eggNOG" id="COG0367">
    <property type="taxonomic scope" value="Bacteria"/>
</dbReference>
<dbReference type="InterPro" id="IPR001962">
    <property type="entry name" value="Asn_synthase"/>
</dbReference>
<evidence type="ECO:0000256" key="11">
    <source>
        <dbReference type="PIRSR" id="PIRSR001589-3"/>
    </source>
</evidence>
<comment type="caution">
    <text evidence="13">The sequence shown here is derived from an EMBL/GenBank/DDBJ whole genome shotgun (WGS) entry which is preliminary data.</text>
</comment>
<dbReference type="AlphaFoldDB" id="A0A074LX65"/>
<dbReference type="GO" id="GO:0004066">
    <property type="term" value="F:asparagine synthase (glutamine-hydrolyzing) activity"/>
    <property type="evidence" value="ECO:0007669"/>
    <property type="project" value="UniProtKB-EC"/>
</dbReference>
<keyword evidence="6 9" id="KW-0061">Asparagine biosynthesis</keyword>
<evidence type="ECO:0000256" key="9">
    <source>
        <dbReference type="PIRSR" id="PIRSR001589-1"/>
    </source>
</evidence>
<evidence type="ECO:0000256" key="6">
    <source>
        <dbReference type="ARBA" id="ARBA00022888"/>
    </source>
</evidence>
<gene>
    <name evidence="13" type="ORF">EL26_03735</name>
</gene>
<keyword evidence="9" id="KW-0028">Amino-acid biosynthesis</keyword>
<dbReference type="GO" id="GO:0005524">
    <property type="term" value="F:ATP binding"/>
    <property type="evidence" value="ECO:0007669"/>
    <property type="project" value="UniProtKB-KW"/>
</dbReference>
<evidence type="ECO:0000259" key="12">
    <source>
        <dbReference type="PROSITE" id="PS51278"/>
    </source>
</evidence>
<dbReference type="Pfam" id="PF00733">
    <property type="entry name" value="Asn_synthase"/>
    <property type="match status" value="1"/>
</dbReference>
<dbReference type="InterPro" id="IPR033738">
    <property type="entry name" value="AsnB_N"/>
</dbReference>
<keyword evidence="14" id="KW-1185">Reference proteome</keyword>
<feature type="domain" description="Glutamine amidotransferase type-2" evidence="12">
    <location>
        <begin position="2"/>
        <end position="216"/>
    </location>
</feature>
<evidence type="ECO:0000256" key="10">
    <source>
        <dbReference type="PIRSR" id="PIRSR001589-2"/>
    </source>
</evidence>
<dbReference type="OrthoDB" id="9763290at2"/>
<feature type="binding site" evidence="10">
    <location>
        <position position="102"/>
    </location>
    <ligand>
        <name>L-glutamine</name>
        <dbReference type="ChEBI" id="CHEBI:58359"/>
    </ligand>
</feature>
<evidence type="ECO:0000256" key="7">
    <source>
        <dbReference type="ARBA" id="ARBA00022962"/>
    </source>
</evidence>
<keyword evidence="5 10" id="KW-0067">ATP-binding</keyword>
<feature type="active site" description="For GATase activity" evidence="9">
    <location>
        <position position="2"/>
    </location>
</feature>
<dbReference type="PROSITE" id="PS51278">
    <property type="entry name" value="GATASE_TYPE_2"/>
    <property type="match status" value="1"/>
</dbReference>
<evidence type="ECO:0000313" key="14">
    <source>
        <dbReference type="Proteomes" id="UP000027931"/>
    </source>
</evidence>
<dbReference type="SUPFAM" id="SSF56235">
    <property type="entry name" value="N-terminal nucleophile aminohydrolases (Ntn hydrolases)"/>
    <property type="match status" value="1"/>
</dbReference>
<comment type="similarity">
    <text evidence="2">Belongs to the asparagine synthetase family.</text>
</comment>
<dbReference type="EMBL" id="JMIR01000003">
    <property type="protein sequence ID" value="KEO84638.1"/>
    <property type="molecule type" value="Genomic_DNA"/>
</dbReference>
<dbReference type="InterPro" id="IPR029055">
    <property type="entry name" value="Ntn_hydrolases_N"/>
</dbReference>
<sequence length="609" mass="69038">MCGITGWLDWQRDLTEQGNVVTAMADTLKRRGPDAGGQWLAPRVGLAHRRLIVIDPNGGVQPMVRQAGGNTYAITYNGELYNFRELRRELEGRGHVFESRSDTEVLLRAYIEWGPSCVEKFNGIFAFAIWDEKEQQLFLGRDHLGVKPLFYAQRGSSFLFGSEMKALLANPLVKPEVDQDGLTELMAMGVFRTPGQGIYRGVTEVLPGHTVLVTRNGVRVTQYWKLESREHTEDFAATVQHVRDLLEDAITRQLVSDVPIGTMLSGGLDSSGVSAVAALAFKGEGRQLDTYSLQFVDEDRDFKANPMHRDLDAPWAKRVADTSGTNHHIILLDTPDLLEDILEPMRARDLPATGDIETSLYTLFKKMKPEVTVALSGESADEVFGGYPWYYTPEMRSINNFPWTALGGNKLEEAVLPDVMERLNPKAHQAMRYQEALSLVPRLAGESAEDARTREIFFLNIARFLPYMLDRKDRMSMAASLEVRVPFCDYRLVEYMWNVPWEMKFAGGVEKGLLREAFSHVLPEDVVRRRKTAYPVTHNPTYVNGVKQRVREIVEEGTSPIFDLFDRDKVRQAAYYEGPTGSGFVSLKNYYDHIIQMDAWMREYKVSLV</sequence>
<proteinExistence type="inferred from homology"/>
<protein>
    <recommendedName>
        <fullName evidence="3">asparagine synthase (glutamine-hydrolyzing)</fullName>
        <ecNumber evidence="3">6.3.5.4</ecNumber>
    </recommendedName>
</protein>
<evidence type="ECO:0000256" key="5">
    <source>
        <dbReference type="ARBA" id="ARBA00022840"/>
    </source>
</evidence>
<dbReference type="CDD" id="cd01991">
    <property type="entry name" value="Asn_synthase_B_C"/>
    <property type="match status" value="1"/>
</dbReference>
<keyword evidence="7 9" id="KW-0315">Glutamine amidotransferase</keyword>
<dbReference type="PANTHER" id="PTHR43284">
    <property type="entry name" value="ASPARAGINE SYNTHETASE (GLUTAMINE-HYDROLYZING)"/>
    <property type="match status" value="1"/>
</dbReference>
<feature type="binding site" evidence="10">
    <location>
        <begin position="376"/>
        <end position="377"/>
    </location>
    <ligand>
        <name>ATP</name>
        <dbReference type="ChEBI" id="CHEBI:30616"/>
    </ligand>
</feature>
<dbReference type="PIRSF" id="PIRSF001589">
    <property type="entry name" value="Asn_synthetase_glu-h"/>
    <property type="match status" value="1"/>
</dbReference>
<evidence type="ECO:0000256" key="3">
    <source>
        <dbReference type="ARBA" id="ARBA00012737"/>
    </source>
</evidence>
<dbReference type="InterPro" id="IPR014729">
    <property type="entry name" value="Rossmann-like_a/b/a_fold"/>
</dbReference>
<comment type="pathway">
    <text evidence="1">Amino-acid biosynthesis; L-asparagine biosynthesis; L-asparagine from L-aspartate (L-Gln route): step 1/1.</text>
</comment>
<keyword evidence="4 10" id="KW-0547">Nucleotide-binding</keyword>
<dbReference type="InterPro" id="IPR006426">
    <property type="entry name" value="Asn_synth_AEB"/>
</dbReference>
<reference evidence="13 14" key="1">
    <citation type="journal article" date="2013" name="Int. J. Syst. Evol. Microbiol.">
        <title>Tumebacillus flagellatus sp. nov., an alpha-amylase/pullulanase-producing bacterium isolated from cassava wastewater.</title>
        <authorList>
            <person name="Wang Q."/>
            <person name="Xie N."/>
            <person name="Qin Y."/>
            <person name="Shen N."/>
            <person name="Zhu J."/>
            <person name="Mi H."/>
            <person name="Huang R."/>
        </authorList>
    </citation>
    <scope>NUCLEOTIDE SEQUENCE [LARGE SCALE GENOMIC DNA]</scope>
    <source>
        <strain evidence="13 14">GST4</strain>
    </source>
</reference>
<feature type="site" description="Important for beta-aspartyl-AMP intermediate formation" evidence="11">
    <location>
        <position position="378"/>
    </location>
</feature>
<evidence type="ECO:0000313" key="13">
    <source>
        <dbReference type="EMBL" id="KEO84638.1"/>
    </source>
</evidence>
<dbReference type="GO" id="GO:0006529">
    <property type="term" value="P:asparagine biosynthetic process"/>
    <property type="evidence" value="ECO:0007669"/>
    <property type="project" value="UniProtKB-KW"/>
</dbReference>
<dbReference type="InterPro" id="IPR051786">
    <property type="entry name" value="ASN_synthetase/amidase"/>
</dbReference>
<dbReference type="Gene3D" id="3.60.20.10">
    <property type="entry name" value="Glutamine Phosphoribosylpyrophosphate, subunit 1, domain 1"/>
    <property type="match status" value="1"/>
</dbReference>
<comment type="catalytic activity">
    <reaction evidence="8">
        <text>L-aspartate + L-glutamine + ATP + H2O = L-asparagine + L-glutamate + AMP + diphosphate + H(+)</text>
        <dbReference type="Rhea" id="RHEA:12228"/>
        <dbReference type="ChEBI" id="CHEBI:15377"/>
        <dbReference type="ChEBI" id="CHEBI:15378"/>
        <dbReference type="ChEBI" id="CHEBI:29985"/>
        <dbReference type="ChEBI" id="CHEBI:29991"/>
        <dbReference type="ChEBI" id="CHEBI:30616"/>
        <dbReference type="ChEBI" id="CHEBI:33019"/>
        <dbReference type="ChEBI" id="CHEBI:58048"/>
        <dbReference type="ChEBI" id="CHEBI:58359"/>
        <dbReference type="ChEBI" id="CHEBI:456215"/>
        <dbReference type="EC" id="6.3.5.4"/>
    </reaction>
</comment>
<organism evidence="13 14">
    <name type="scientific">Tumebacillus flagellatus</name>
    <dbReference type="NCBI Taxonomy" id="1157490"/>
    <lineage>
        <taxon>Bacteria</taxon>
        <taxon>Bacillati</taxon>
        <taxon>Bacillota</taxon>
        <taxon>Bacilli</taxon>
        <taxon>Bacillales</taxon>
        <taxon>Alicyclobacillaceae</taxon>
        <taxon>Tumebacillus</taxon>
    </lineage>
</organism>
<dbReference type="InterPro" id="IPR017932">
    <property type="entry name" value="GATase_2_dom"/>
</dbReference>
<name>A0A074LX65_9BACL</name>
<dbReference type="STRING" id="1157490.EL26_03735"/>
<evidence type="ECO:0000256" key="4">
    <source>
        <dbReference type="ARBA" id="ARBA00022741"/>
    </source>
</evidence>
<evidence type="ECO:0000256" key="8">
    <source>
        <dbReference type="ARBA" id="ARBA00048741"/>
    </source>
</evidence>
<accession>A0A074LX65</accession>
<evidence type="ECO:0000256" key="1">
    <source>
        <dbReference type="ARBA" id="ARBA00005187"/>
    </source>
</evidence>
<dbReference type="EC" id="6.3.5.4" evidence="3"/>
<dbReference type="NCBIfam" id="TIGR01536">
    <property type="entry name" value="asn_synth_AEB"/>
    <property type="match status" value="1"/>
</dbReference>
<dbReference type="Proteomes" id="UP000027931">
    <property type="component" value="Unassembled WGS sequence"/>
</dbReference>
<dbReference type="PANTHER" id="PTHR43284:SF1">
    <property type="entry name" value="ASPARAGINE SYNTHETASE"/>
    <property type="match status" value="1"/>
</dbReference>
<evidence type="ECO:0000256" key="2">
    <source>
        <dbReference type="ARBA" id="ARBA00005752"/>
    </source>
</evidence>
<dbReference type="CDD" id="cd00712">
    <property type="entry name" value="AsnB"/>
    <property type="match status" value="1"/>
</dbReference>
<dbReference type="RefSeq" id="WP_038084548.1">
    <property type="nucleotide sequence ID" value="NZ_JMIR01000003.1"/>
</dbReference>
<dbReference type="Gene3D" id="3.40.50.620">
    <property type="entry name" value="HUPs"/>
    <property type="match status" value="1"/>
</dbReference>
<dbReference type="SUPFAM" id="SSF52402">
    <property type="entry name" value="Adenine nucleotide alpha hydrolases-like"/>
    <property type="match status" value="1"/>
</dbReference>